<proteinExistence type="predicted"/>
<gene>
    <name evidence="1" type="ORF">EUGRSUZ_J00135</name>
</gene>
<accession>A0A059A9Q3</accession>
<dbReference type="Gramene" id="KCW50381">
    <property type="protein sequence ID" value="KCW50381"/>
    <property type="gene ID" value="EUGRSUZ_J00135"/>
</dbReference>
<dbReference type="InParanoid" id="A0A059A9Q3"/>
<sequence>MIRCVAYELLQVKIKIKESELDQVGIIPTTNSLSCLRNDSDDQWVGHPRIQLLKIVLIYTSFWVILRINSFLLHSLCMAAVLRIDVEIHR</sequence>
<name>A0A059A9Q3_EUCGR</name>
<reference evidence="1" key="1">
    <citation type="submission" date="2013-07" db="EMBL/GenBank/DDBJ databases">
        <title>The genome of Eucalyptus grandis.</title>
        <authorList>
            <person name="Schmutz J."/>
            <person name="Hayes R."/>
            <person name="Myburg A."/>
            <person name="Tuskan G."/>
            <person name="Grattapaglia D."/>
            <person name="Rokhsar D.S."/>
        </authorList>
    </citation>
    <scope>NUCLEOTIDE SEQUENCE</scope>
    <source>
        <tissue evidence="1">Leaf extractions</tissue>
    </source>
</reference>
<organism evidence="1">
    <name type="scientific">Eucalyptus grandis</name>
    <name type="common">Flooded gum</name>
    <dbReference type="NCBI Taxonomy" id="71139"/>
    <lineage>
        <taxon>Eukaryota</taxon>
        <taxon>Viridiplantae</taxon>
        <taxon>Streptophyta</taxon>
        <taxon>Embryophyta</taxon>
        <taxon>Tracheophyta</taxon>
        <taxon>Spermatophyta</taxon>
        <taxon>Magnoliopsida</taxon>
        <taxon>eudicotyledons</taxon>
        <taxon>Gunneridae</taxon>
        <taxon>Pentapetalae</taxon>
        <taxon>rosids</taxon>
        <taxon>malvids</taxon>
        <taxon>Myrtales</taxon>
        <taxon>Myrtaceae</taxon>
        <taxon>Myrtoideae</taxon>
        <taxon>Eucalypteae</taxon>
        <taxon>Eucalyptus</taxon>
    </lineage>
</organism>
<dbReference type="AlphaFoldDB" id="A0A059A9Q3"/>
<dbReference type="EMBL" id="KK198762">
    <property type="protein sequence ID" value="KCW50381.1"/>
    <property type="molecule type" value="Genomic_DNA"/>
</dbReference>
<evidence type="ECO:0000313" key="1">
    <source>
        <dbReference type="EMBL" id="KCW50381.1"/>
    </source>
</evidence>
<protein>
    <submittedName>
        <fullName evidence="1">Uncharacterized protein</fullName>
    </submittedName>
</protein>